<dbReference type="PANTHER" id="PTHR43065:SF10">
    <property type="entry name" value="PEROXIDE STRESS-ACTIVATED HISTIDINE KINASE MAK3"/>
    <property type="match status" value="1"/>
</dbReference>
<feature type="transmembrane region" description="Helical" evidence="10">
    <location>
        <begin position="353"/>
        <end position="369"/>
    </location>
</feature>
<dbReference type="Gene3D" id="1.10.287.130">
    <property type="match status" value="1"/>
</dbReference>
<dbReference type="SMART" id="SM00387">
    <property type="entry name" value="HATPase_c"/>
    <property type="match status" value="1"/>
</dbReference>
<keyword evidence="3" id="KW-0597">Phosphoprotein</keyword>
<feature type="domain" description="Histidine kinase" evidence="11">
    <location>
        <begin position="474"/>
        <end position="731"/>
    </location>
</feature>
<keyword evidence="13" id="KW-1185">Reference proteome</keyword>
<evidence type="ECO:0000256" key="7">
    <source>
        <dbReference type="ARBA" id="ARBA00022840"/>
    </source>
</evidence>
<comment type="catalytic activity">
    <reaction evidence="1">
        <text>ATP + protein L-histidine = ADP + protein N-phospho-L-histidine.</text>
        <dbReference type="EC" id="2.7.13.3"/>
    </reaction>
</comment>
<dbReference type="AlphaFoldDB" id="A0A926VFN1"/>
<sequence length="731" mass="81022">MIKHSSAKLFKQFLGRLSFKNCHILASQIKKVAWEWRGVALVTSGVAGITIAIRMFGWFQPSELAALDLRFRLRPQEPTDNRILLVSVEESDLAKLGQWPFSDATLAELIERIKQKRPKAIGLDLYRNLPVKPGYKELVKVFKSTPNLIGIQKAIGDKYISAIAPSPVLAELGQVSANDIIVDSDGVVRRAVLFPMPEGNEGLPTLGLAVAMLYLKERRITPKADKNGFLQLGKTVFTPFEKNDGGYVRADAGSYQILLNFRGPARTFVTVSVMDILQNRVSSNLIRDRIVLIGAKANSLNDVFYTPYSGGFSSSPVRTSGVEIQANIASQILSSVLDDRPLIQVWPELLENLWILVWAGIIPVFAWKWRHNPGNFFIGKVTALILLVGTSILPIGYFSFLAGWWIPVVSPLLALLSSAIAIGSYIYVSKLHELNTMLDRSVKDLEHALEKLQRSQLQLVNSEKMSALGQLVSGVAHEINNPIGFVSGNLTHMQEYIQDLIEHLKLYQEKFPNPGTEIAENATEIDLEYTLEDLPNIITSTQVGMNRIKEISVSLRTFSRSDTANKVACNIHDGIDSTLMILKHRLKANSHRPDIQVIKEYGKLPAVSCYLGQLNQVIMNLLSNAIDAFDDFNQQRSLDEIKANPNIIIIRTEISEDNSMVAIRIKDNGPGIPESVQQKIFEQLFTTKGVGKGTGLGLSISRQIVEETHKGKLTCISAPGKGAEFVIEIPI</sequence>
<keyword evidence="4" id="KW-0808">Transferase</keyword>
<dbReference type="EMBL" id="JACJPW010000044">
    <property type="protein sequence ID" value="MBD2182881.1"/>
    <property type="molecule type" value="Genomic_DNA"/>
</dbReference>
<dbReference type="SUPFAM" id="SSF47384">
    <property type="entry name" value="Homodimeric domain of signal transducing histidine kinase"/>
    <property type="match status" value="1"/>
</dbReference>
<name>A0A926VFN1_9CYAN</name>
<feature type="transmembrane region" description="Helical" evidence="10">
    <location>
        <begin position="38"/>
        <end position="59"/>
    </location>
</feature>
<comment type="caution">
    <text evidence="12">The sequence shown here is derived from an EMBL/GenBank/DDBJ whole genome shotgun (WGS) entry which is preliminary data.</text>
</comment>
<feature type="transmembrane region" description="Helical" evidence="10">
    <location>
        <begin position="412"/>
        <end position="428"/>
    </location>
</feature>
<keyword evidence="9" id="KW-0175">Coiled coil</keyword>
<dbReference type="Pfam" id="PF02518">
    <property type="entry name" value="HATPase_c"/>
    <property type="match status" value="1"/>
</dbReference>
<keyword evidence="10" id="KW-0812">Transmembrane</keyword>
<gene>
    <name evidence="12" type="ORF">H6G03_17720</name>
</gene>
<evidence type="ECO:0000256" key="3">
    <source>
        <dbReference type="ARBA" id="ARBA00022553"/>
    </source>
</evidence>
<dbReference type="SMART" id="SM01080">
    <property type="entry name" value="CHASE2"/>
    <property type="match status" value="1"/>
</dbReference>
<dbReference type="PRINTS" id="PR00344">
    <property type="entry name" value="BCTRLSENSOR"/>
</dbReference>
<dbReference type="Proteomes" id="UP000641646">
    <property type="component" value="Unassembled WGS sequence"/>
</dbReference>
<dbReference type="InterPro" id="IPR036890">
    <property type="entry name" value="HATPase_C_sf"/>
</dbReference>
<proteinExistence type="predicted"/>
<reference evidence="12" key="2">
    <citation type="submission" date="2020-08" db="EMBL/GenBank/DDBJ databases">
        <authorList>
            <person name="Chen M."/>
            <person name="Teng W."/>
            <person name="Zhao L."/>
            <person name="Hu C."/>
            <person name="Zhou Y."/>
            <person name="Han B."/>
            <person name="Song L."/>
            <person name="Shu W."/>
        </authorList>
    </citation>
    <scope>NUCLEOTIDE SEQUENCE</scope>
    <source>
        <strain evidence="12">FACHB-1375</strain>
    </source>
</reference>
<feature type="transmembrane region" description="Helical" evidence="10">
    <location>
        <begin position="381"/>
        <end position="406"/>
    </location>
</feature>
<evidence type="ECO:0000256" key="2">
    <source>
        <dbReference type="ARBA" id="ARBA00012438"/>
    </source>
</evidence>
<evidence type="ECO:0000259" key="11">
    <source>
        <dbReference type="PROSITE" id="PS50109"/>
    </source>
</evidence>
<dbReference type="InterPro" id="IPR003594">
    <property type="entry name" value="HATPase_dom"/>
</dbReference>
<dbReference type="Pfam" id="PF05226">
    <property type="entry name" value="CHASE2"/>
    <property type="match status" value="1"/>
</dbReference>
<evidence type="ECO:0000256" key="10">
    <source>
        <dbReference type="SAM" id="Phobius"/>
    </source>
</evidence>
<evidence type="ECO:0000256" key="8">
    <source>
        <dbReference type="ARBA" id="ARBA00023012"/>
    </source>
</evidence>
<accession>A0A926VFN1</accession>
<dbReference type="EC" id="2.7.13.3" evidence="2"/>
<dbReference type="PANTHER" id="PTHR43065">
    <property type="entry name" value="SENSOR HISTIDINE KINASE"/>
    <property type="match status" value="1"/>
</dbReference>
<keyword evidence="8" id="KW-0902">Two-component regulatory system</keyword>
<dbReference type="InterPro" id="IPR004358">
    <property type="entry name" value="Sig_transdc_His_kin-like_C"/>
</dbReference>
<keyword evidence="5" id="KW-0547">Nucleotide-binding</keyword>
<dbReference type="Gene3D" id="3.30.565.10">
    <property type="entry name" value="Histidine kinase-like ATPase, C-terminal domain"/>
    <property type="match status" value="1"/>
</dbReference>
<dbReference type="CDD" id="cd00082">
    <property type="entry name" value="HisKA"/>
    <property type="match status" value="1"/>
</dbReference>
<evidence type="ECO:0000256" key="9">
    <source>
        <dbReference type="SAM" id="Coils"/>
    </source>
</evidence>
<evidence type="ECO:0000256" key="4">
    <source>
        <dbReference type="ARBA" id="ARBA00022679"/>
    </source>
</evidence>
<evidence type="ECO:0000256" key="5">
    <source>
        <dbReference type="ARBA" id="ARBA00022741"/>
    </source>
</evidence>
<feature type="coiled-coil region" evidence="9">
    <location>
        <begin position="435"/>
        <end position="465"/>
    </location>
</feature>
<keyword evidence="6" id="KW-0418">Kinase</keyword>
<dbReference type="InterPro" id="IPR007890">
    <property type="entry name" value="CHASE2"/>
</dbReference>
<evidence type="ECO:0000313" key="12">
    <source>
        <dbReference type="EMBL" id="MBD2182881.1"/>
    </source>
</evidence>
<organism evidence="12 13">
    <name type="scientific">Aerosakkonema funiforme FACHB-1375</name>
    <dbReference type="NCBI Taxonomy" id="2949571"/>
    <lineage>
        <taxon>Bacteria</taxon>
        <taxon>Bacillati</taxon>
        <taxon>Cyanobacteriota</taxon>
        <taxon>Cyanophyceae</taxon>
        <taxon>Oscillatoriophycideae</taxon>
        <taxon>Aerosakkonematales</taxon>
        <taxon>Aerosakkonemataceae</taxon>
        <taxon>Aerosakkonema</taxon>
    </lineage>
</organism>
<dbReference type="RefSeq" id="WP_206756636.1">
    <property type="nucleotide sequence ID" value="NZ_JACJPW010000044.1"/>
</dbReference>
<evidence type="ECO:0000256" key="1">
    <source>
        <dbReference type="ARBA" id="ARBA00000085"/>
    </source>
</evidence>
<keyword evidence="7" id="KW-0067">ATP-binding</keyword>
<dbReference type="PROSITE" id="PS50109">
    <property type="entry name" value="HIS_KIN"/>
    <property type="match status" value="1"/>
</dbReference>
<reference evidence="12" key="1">
    <citation type="journal article" date="2015" name="ISME J.">
        <title>Draft Genome Sequence of Streptomyces incarnatus NRRL8089, which Produces the Nucleoside Antibiotic Sinefungin.</title>
        <authorList>
            <person name="Oshima K."/>
            <person name="Hattori M."/>
            <person name="Shimizu H."/>
            <person name="Fukuda K."/>
            <person name="Nemoto M."/>
            <person name="Inagaki K."/>
            <person name="Tamura T."/>
        </authorList>
    </citation>
    <scope>NUCLEOTIDE SEQUENCE</scope>
    <source>
        <strain evidence="12">FACHB-1375</strain>
    </source>
</reference>
<protein>
    <recommendedName>
        <fullName evidence="2">histidine kinase</fullName>
        <ecNumber evidence="2">2.7.13.3</ecNumber>
    </recommendedName>
</protein>
<dbReference type="GO" id="GO:0000155">
    <property type="term" value="F:phosphorelay sensor kinase activity"/>
    <property type="evidence" value="ECO:0007669"/>
    <property type="project" value="InterPro"/>
</dbReference>
<keyword evidence="10" id="KW-1133">Transmembrane helix</keyword>
<dbReference type="GO" id="GO:0005524">
    <property type="term" value="F:ATP binding"/>
    <property type="evidence" value="ECO:0007669"/>
    <property type="project" value="UniProtKB-KW"/>
</dbReference>
<dbReference type="SUPFAM" id="SSF55874">
    <property type="entry name" value="ATPase domain of HSP90 chaperone/DNA topoisomerase II/histidine kinase"/>
    <property type="match status" value="1"/>
</dbReference>
<keyword evidence="10" id="KW-0472">Membrane</keyword>
<dbReference type="InterPro" id="IPR005467">
    <property type="entry name" value="His_kinase_dom"/>
</dbReference>
<evidence type="ECO:0000313" key="13">
    <source>
        <dbReference type="Proteomes" id="UP000641646"/>
    </source>
</evidence>
<dbReference type="InterPro" id="IPR003661">
    <property type="entry name" value="HisK_dim/P_dom"/>
</dbReference>
<evidence type="ECO:0000256" key="6">
    <source>
        <dbReference type="ARBA" id="ARBA00022777"/>
    </source>
</evidence>
<dbReference type="InterPro" id="IPR036097">
    <property type="entry name" value="HisK_dim/P_sf"/>
</dbReference>